<dbReference type="PANTHER" id="PTHR38248">
    <property type="entry name" value="FUNK1 6"/>
    <property type="match status" value="1"/>
</dbReference>
<evidence type="ECO:0000259" key="2">
    <source>
        <dbReference type="Pfam" id="PF17667"/>
    </source>
</evidence>
<dbReference type="PANTHER" id="PTHR38248:SF2">
    <property type="entry name" value="FUNK1 11"/>
    <property type="match status" value="1"/>
</dbReference>
<dbReference type="AlphaFoldDB" id="A0A5C3MMR2"/>
<feature type="region of interest" description="Disordered" evidence="1">
    <location>
        <begin position="201"/>
        <end position="220"/>
    </location>
</feature>
<evidence type="ECO:0000313" key="4">
    <source>
        <dbReference type="Proteomes" id="UP000305948"/>
    </source>
</evidence>
<evidence type="ECO:0000256" key="1">
    <source>
        <dbReference type="SAM" id="MobiDB-lite"/>
    </source>
</evidence>
<dbReference type="Pfam" id="PF17667">
    <property type="entry name" value="Pkinase_fungal"/>
    <property type="match status" value="1"/>
</dbReference>
<keyword evidence="4" id="KW-1185">Reference proteome</keyword>
<dbReference type="InterPro" id="IPR011009">
    <property type="entry name" value="Kinase-like_dom_sf"/>
</dbReference>
<gene>
    <name evidence="3" type="ORF">OE88DRAFT_904856</name>
</gene>
<dbReference type="SUPFAM" id="SSF56112">
    <property type="entry name" value="Protein kinase-like (PK-like)"/>
    <property type="match status" value="1"/>
</dbReference>
<protein>
    <recommendedName>
        <fullName evidence="2">Fungal-type protein kinase domain-containing protein</fullName>
    </recommendedName>
</protein>
<proteinExistence type="predicted"/>
<sequence>MEPIPLEFKMPVEVVDDSCTTTMPEASKNDVPSKRRKSGSGAEVPSKQSKANPRPKTKTQTNSRNTQFGTDAGESDHDHNSRPTKFAPDAQVVVYASQRLSSSVAFTQSFRLIIRDSIISVQWFDRCSAIVSDGIDLVTNLPHLVVLLVNAQHLDEHACVGLALRKRALDFWLAADFTQPGIPSRLRLTLDETEHALDLYPTSHSRDAGPATSSDQHPIVPGASLGFVTNLSRLEEHHNSEARVFVKEYQVTRHGTEDSKRIHGYFPILRASDVHNNEGTEWKVKVSSPKKEHQCRLLHVLSFARMEYIHKLSGEEFMSAFNDCFRCHGHSWLNGIHHQDICPNNLLFTCVGGYVVGVLNDLEMCIVRRDSSSPEYERTDTALFMAYALLRAFGTGDSVAHLYEHDVESFAYVGLWICARYKKGEVTVHGAYWDWTDTIGPDFIAGMKRGCLADPEPATESHTRHFAAIKALTREADFSIARNMYPGVFGPPDTPKAYFERLRGLFDTEIKSMDPEYDAYMQAVERIMDDYRVPYVLGLWRSWQGDGQVN</sequence>
<organism evidence="3 4">
    <name type="scientific">Heliocybe sulcata</name>
    <dbReference type="NCBI Taxonomy" id="5364"/>
    <lineage>
        <taxon>Eukaryota</taxon>
        <taxon>Fungi</taxon>
        <taxon>Dikarya</taxon>
        <taxon>Basidiomycota</taxon>
        <taxon>Agaricomycotina</taxon>
        <taxon>Agaricomycetes</taxon>
        <taxon>Gloeophyllales</taxon>
        <taxon>Gloeophyllaceae</taxon>
        <taxon>Heliocybe</taxon>
    </lineage>
</organism>
<dbReference type="Proteomes" id="UP000305948">
    <property type="component" value="Unassembled WGS sequence"/>
</dbReference>
<dbReference type="OrthoDB" id="5584477at2759"/>
<feature type="region of interest" description="Disordered" evidence="1">
    <location>
        <begin position="19"/>
        <end position="85"/>
    </location>
</feature>
<dbReference type="EMBL" id="ML213529">
    <property type="protein sequence ID" value="TFK46554.1"/>
    <property type="molecule type" value="Genomic_DNA"/>
</dbReference>
<feature type="domain" description="Fungal-type protein kinase" evidence="2">
    <location>
        <begin position="300"/>
        <end position="418"/>
    </location>
</feature>
<accession>A0A5C3MMR2</accession>
<name>A0A5C3MMR2_9AGAM</name>
<dbReference type="InterPro" id="IPR040976">
    <property type="entry name" value="Pkinase_fungal"/>
</dbReference>
<evidence type="ECO:0000313" key="3">
    <source>
        <dbReference type="EMBL" id="TFK46554.1"/>
    </source>
</evidence>
<reference evidence="3 4" key="1">
    <citation type="journal article" date="2019" name="Nat. Ecol. Evol.">
        <title>Megaphylogeny resolves global patterns of mushroom evolution.</title>
        <authorList>
            <person name="Varga T."/>
            <person name="Krizsan K."/>
            <person name="Foldi C."/>
            <person name="Dima B."/>
            <person name="Sanchez-Garcia M."/>
            <person name="Sanchez-Ramirez S."/>
            <person name="Szollosi G.J."/>
            <person name="Szarkandi J.G."/>
            <person name="Papp V."/>
            <person name="Albert L."/>
            <person name="Andreopoulos W."/>
            <person name="Angelini C."/>
            <person name="Antonin V."/>
            <person name="Barry K.W."/>
            <person name="Bougher N.L."/>
            <person name="Buchanan P."/>
            <person name="Buyck B."/>
            <person name="Bense V."/>
            <person name="Catcheside P."/>
            <person name="Chovatia M."/>
            <person name="Cooper J."/>
            <person name="Damon W."/>
            <person name="Desjardin D."/>
            <person name="Finy P."/>
            <person name="Geml J."/>
            <person name="Haridas S."/>
            <person name="Hughes K."/>
            <person name="Justo A."/>
            <person name="Karasinski D."/>
            <person name="Kautmanova I."/>
            <person name="Kiss B."/>
            <person name="Kocsube S."/>
            <person name="Kotiranta H."/>
            <person name="LaButti K.M."/>
            <person name="Lechner B.E."/>
            <person name="Liimatainen K."/>
            <person name="Lipzen A."/>
            <person name="Lukacs Z."/>
            <person name="Mihaltcheva S."/>
            <person name="Morgado L.N."/>
            <person name="Niskanen T."/>
            <person name="Noordeloos M.E."/>
            <person name="Ohm R.A."/>
            <person name="Ortiz-Santana B."/>
            <person name="Ovrebo C."/>
            <person name="Racz N."/>
            <person name="Riley R."/>
            <person name="Savchenko A."/>
            <person name="Shiryaev A."/>
            <person name="Soop K."/>
            <person name="Spirin V."/>
            <person name="Szebenyi C."/>
            <person name="Tomsovsky M."/>
            <person name="Tulloss R.E."/>
            <person name="Uehling J."/>
            <person name="Grigoriev I.V."/>
            <person name="Vagvolgyi C."/>
            <person name="Papp T."/>
            <person name="Martin F.M."/>
            <person name="Miettinen O."/>
            <person name="Hibbett D.S."/>
            <person name="Nagy L.G."/>
        </authorList>
    </citation>
    <scope>NUCLEOTIDE SEQUENCE [LARGE SCALE GENOMIC DNA]</scope>
    <source>
        <strain evidence="3 4">OMC1185</strain>
    </source>
</reference>
<feature type="compositionally biased region" description="Polar residues" evidence="1">
    <location>
        <begin position="58"/>
        <end position="69"/>
    </location>
</feature>